<comment type="subcellular location">
    <subcellularLocation>
        <location evidence="1">Cytoplasm</location>
    </subcellularLocation>
</comment>
<gene>
    <name evidence="1" type="primary">ubiK</name>
    <name evidence="3" type="ORF">IM45_1361</name>
</gene>
<dbReference type="Proteomes" id="UP000067325">
    <property type="component" value="Chromosome"/>
</dbReference>
<dbReference type="RefSeq" id="WP_051984622.1">
    <property type="nucleotide sequence ID" value="NZ_CP008985.1"/>
</dbReference>
<keyword evidence="1" id="KW-0963">Cytoplasm</keyword>
<dbReference type="PANTHER" id="PTHR38040:SF1">
    <property type="entry name" value="UBIQUINONE BIOSYNTHESIS ACCESSORY FACTOR UBIK"/>
    <property type="match status" value="1"/>
</dbReference>
<proteinExistence type="inferred from homology"/>
<dbReference type="KEGG" id="bcib:IM45_1361"/>
<dbReference type="EMBL" id="CP008985">
    <property type="protein sequence ID" value="AIN47542.1"/>
    <property type="molecule type" value="Genomic_DNA"/>
</dbReference>
<dbReference type="UniPathway" id="UPA00232"/>
<protein>
    <recommendedName>
        <fullName evidence="1">Ubiquinone biosynthesis accessory factor UbiK</fullName>
    </recommendedName>
</protein>
<comment type="function">
    <text evidence="1">Required for efficient ubiquinone (coenzyme Q) biosynthesis. UbiK is probably an accessory factor of Ubi enzymes and facilitates ubiquinone biosynthesis by acting as an assembly factor, a targeting factor, or both.</text>
</comment>
<dbReference type="HAMAP" id="MF_02216">
    <property type="entry name" value="UbiK"/>
    <property type="match status" value="1"/>
</dbReference>
<dbReference type="GO" id="GO:0006744">
    <property type="term" value="P:ubiquinone biosynthetic process"/>
    <property type="evidence" value="ECO:0007669"/>
    <property type="project" value="UniProtKB-UniRule"/>
</dbReference>
<comment type="pathway">
    <text evidence="1">Cofactor biosynthesis; ubiquinone biosynthesis.</text>
</comment>
<evidence type="ECO:0000313" key="4">
    <source>
        <dbReference type="Proteomes" id="UP000067325"/>
    </source>
</evidence>
<dbReference type="OrthoDB" id="5297354at2"/>
<reference evidence="3 4" key="1">
    <citation type="journal article" date="2014" name="MBio">
        <title>Differential genome evolution between companion symbionts in an insect-bacterial symbiosis.</title>
        <authorList>
            <person name="Bennett G.M."/>
            <person name="McCutcheon J.P."/>
            <person name="MacDonald B.R."/>
            <person name="Romanovicz D."/>
            <person name="Moran N.A."/>
        </authorList>
    </citation>
    <scope>NUCLEOTIDE SEQUENCE [LARGE SCALE GENOMIC DNA]</scope>
    <source>
        <strain evidence="3 4">BGSS</strain>
    </source>
</reference>
<sequence>MIDPQKIEALVLQVHDSLPKSIRNLGDDIEKKIRQVLQNQFNRMNLISCEKFDVQTQVLLRTREKLSQLELRLKALEMMLMKKDSDEKTTPDTPQECSLGKHSLKNMENNK</sequence>
<dbReference type="InterPro" id="IPR007475">
    <property type="entry name" value="UbiK"/>
</dbReference>
<feature type="region of interest" description="Disordered" evidence="2">
    <location>
        <begin position="82"/>
        <end position="111"/>
    </location>
</feature>
<dbReference type="GO" id="GO:0005829">
    <property type="term" value="C:cytosol"/>
    <property type="evidence" value="ECO:0007669"/>
    <property type="project" value="TreeGrafter"/>
</dbReference>
<keyword evidence="1" id="KW-0831">Ubiquinone biosynthesis</keyword>
<evidence type="ECO:0000256" key="1">
    <source>
        <dbReference type="HAMAP-Rule" id="MF_02216"/>
    </source>
</evidence>
<dbReference type="NCBIfam" id="NF047835">
    <property type="entry name" value="UbiqAccUbiK"/>
    <property type="match status" value="1"/>
</dbReference>
<dbReference type="AlphaFoldDB" id="A0A088MYZ9"/>
<evidence type="ECO:0000256" key="2">
    <source>
        <dbReference type="SAM" id="MobiDB-lite"/>
    </source>
</evidence>
<dbReference type="Pfam" id="PF04380">
    <property type="entry name" value="BMFP"/>
    <property type="match status" value="1"/>
</dbReference>
<dbReference type="PANTHER" id="PTHR38040">
    <property type="entry name" value="UBIQUINONE BIOSYNTHESIS ACCESSORY FACTOR UBIK"/>
    <property type="match status" value="1"/>
</dbReference>
<evidence type="ECO:0000313" key="3">
    <source>
        <dbReference type="EMBL" id="AIN47542.1"/>
    </source>
</evidence>
<name>A0A088MYZ9_9GAMM</name>
<accession>A0A088MYZ9</accession>
<organism evidence="3 4">
    <name type="scientific">Candidatus Palibaumannia cicadellinicola</name>
    <dbReference type="NCBI Taxonomy" id="186490"/>
    <lineage>
        <taxon>Bacteria</taxon>
        <taxon>Pseudomonadati</taxon>
        <taxon>Pseudomonadota</taxon>
        <taxon>Gammaproteobacteria</taxon>
        <taxon>Candidatus Palibaumannia</taxon>
    </lineage>
</organism>
<dbReference type="eggNOG" id="COG2960">
    <property type="taxonomic scope" value="Bacteria"/>
</dbReference>
<comment type="similarity">
    <text evidence="1">Belongs to the UbiK family.</text>
</comment>